<sequence>MGIFGALRRSFRRQRRRLCGGRFDRFETQISGAGNSTWSSTTAAAGFRFRRPPRPTANNNGDHRVNFTKAAAGSRTLLSSSACGEMGAFVPATLVRWLVEVSLRRSTSCDRLGLTLCYGAIDEEDTDIFISEVERNSVADRDGRVRPGDQILQINNADVHTRNEAIELFRRSGAEITLLLARAVDDATLLTDVPSSKCLSPMPEQQPEDDDQGALTDANSNNSAHEKDSGISRTTDSEPELLPPPIKSPDVEVSPTAARCALAVMESGGGGSSSATQTPTTDVATTCKTTPTTPHADGLSSALSSPGSEAPPFPAAARRMARSDSDGSLERELASLHREMETIRIECDRLISKHATAERRVAEQVVQAQSLMLTMDRLAKQQVQSPPHGQSSQQPQPRAGYSNQPEYLQQQQQLPLETNVRLRRDNNYKRPPVEDTSSAYNTGGESCRSTPMKADYAHVELRRTAASNSSPFRLPQYSVALPNQPSVPLHHPYQSSRPLAVHEPVTSPTTTLQPGDTLYTSPAHLAQTITLQQRLLRQAMIQQAQLLKQHGGEALLNGPVQSNSLHQALGASEELNCEWKVKRRSDGSRYITKRPVRNRLLREREEQLKNERVGVSTDDDAMSELKIGRFWTREERKKHLEKARERKLRQQELLRRKAASLGQPSDQMIVQLSQKKMMRRKGQQLFDKFTTIQEFLAHGNRVGGGSQAFGGILSVTTV</sequence>
<feature type="region of interest" description="Disordered" evidence="1">
    <location>
        <begin position="266"/>
        <end position="330"/>
    </location>
</feature>
<dbReference type="SUPFAM" id="SSF50156">
    <property type="entry name" value="PDZ domain-like"/>
    <property type="match status" value="1"/>
</dbReference>
<evidence type="ECO:0000313" key="3">
    <source>
        <dbReference type="Proteomes" id="UP000887566"/>
    </source>
</evidence>
<dbReference type="PANTHER" id="PTHR15545">
    <property type="entry name" value="PDZ DOMAIN CONTAINING RING FINGER PROTEIN 3, 4"/>
    <property type="match status" value="1"/>
</dbReference>
<proteinExistence type="predicted"/>
<feature type="compositionally biased region" description="Polar residues" evidence="1">
    <location>
        <begin position="435"/>
        <end position="449"/>
    </location>
</feature>
<evidence type="ECO:0000256" key="1">
    <source>
        <dbReference type="SAM" id="MobiDB-lite"/>
    </source>
</evidence>
<name>A0A914XAD6_9BILA</name>
<dbReference type="InterPro" id="IPR051971">
    <property type="entry name" value="E3_ubiquitin-PDZ_ligase"/>
</dbReference>
<protein>
    <submittedName>
        <fullName evidence="4">PDZ domain-containing protein</fullName>
    </submittedName>
</protein>
<dbReference type="CDD" id="cd06716">
    <property type="entry name" value="PDZ2-PDZRN4-like"/>
    <property type="match status" value="1"/>
</dbReference>
<evidence type="ECO:0000259" key="2">
    <source>
        <dbReference type="PROSITE" id="PS50106"/>
    </source>
</evidence>
<feature type="compositionally biased region" description="Low complexity" evidence="1">
    <location>
        <begin position="381"/>
        <end position="397"/>
    </location>
</feature>
<dbReference type="Gene3D" id="2.30.42.10">
    <property type="match status" value="1"/>
</dbReference>
<dbReference type="SMART" id="SM00228">
    <property type="entry name" value="PDZ"/>
    <property type="match status" value="1"/>
</dbReference>
<dbReference type="InterPro" id="IPR001478">
    <property type="entry name" value="PDZ"/>
</dbReference>
<feature type="domain" description="PDZ" evidence="2">
    <location>
        <begin position="100"/>
        <end position="184"/>
    </location>
</feature>
<reference evidence="4" key="1">
    <citation type="submission" date="2022-11" db="UniProtKB">
        <authorList>
            <consortium name="WormBaseParasite"/>
        </authorList>
    </citation>
    <scope>IDENTIFICATION</scope>
</reference>
<dbReference type="AlphaFoldDB" id="A0A914XAD6"/>
<accession>A0A914XAD6</accession>
<feature type="compositionally biased region" description="Basic and acidic residues" evidence="1">
    <location>
        <begin position="321"/>
        <end position="330"/>
    </location>
</feature>
<dbReference type="PROSITE" id="PS50106">
    <property type="entry name" value="PDZ"/>
    <property type="match status" value="1"/>
</dbReference>
<feature type="region of interest" description="Disordered" evidence="1">
    <location>
        <begin position="379"/>
        <end position="449"/>
    </location>
</feature>
<dbReference type="InterPro" id="IPR036034">
    <property type="entry name" value="PDZ_sf"/>
</dbReference>
<keyword evidence="3" id="KW-1185">Reference proteome</keyword>
<feature type="compositionally biased region" description="Low complexity" evidence="1">
    <location>
        <begin position="273"/>
        <end position="294"/>
    </location>
</feature>
<feature type="region of interest" description="Disordered" evidence="1">
    <location>
        <begin position="193"/>
        <end position="254"/>
    </location>
</feature>
<dbReference type="Pfam" id="PF00595">
    <property type="entry name" value="PDZ"/>
    <property type="match status" value="1"/>
</dbReference>
<feature type="compositionally biased region" description="Basic and acidic residues" evidence="1">
    <location>
        <begin position="420"/>
        <end position="433"/>
    </location>
</feature>
<dbReference type="WBParaSite" id="PSAMB.scaffold70size87409.g1349.t1">
    <property type="protein sequence ID" value="PSAMB.scaffold70size87409.g1349.t1"/>
    <property type="gene ID" value="PSAMB.scaffold70size87409.g1349"/>
</dbReference>
<dbReference type="Proteomes" id="UP000887566">
    <property type="component" value="Unplaced"/>
</dbReference>
<organism evidence="3 4">
    <name type="scientific">Plectus sambesii</name>
    <dbReference type="NCBI Taxonomy" id="2011161"/>
    <lineage>
        <taxon>Eukaryota</taxon>
        <taxon>Metazoa</taxon>
        <taxon>Ecdysozoa</taxon>
        <taxon>Nematoda</taxon>
        <taxon>Chromadorea</taxon>
        <taxon>Plectida</taxon>
        <taxon>Plectina</taxon>
        <taxon>Plectoidea</taxon>
        <taxon>Plectidae</taxon>
        <taxon>Plectus</taxon>
    </lineage>
</organism>
<dbReference type="PANTHER" id="PTHR15545:SF8">
    <property type="entry name" value="SLO-INTERACTING PROTEIN 1"/>
    <property type="match status" value="1"/>
</dbReference>
<evidence type="ECO:0000313" key="4">
    <source>
        <dbReference type="WBParaSite" id="PSAMB.scaffold70size87409.g1349.t1"/>
    </source>
</evidence>
<feature type="compositionally biased region" description="Low complexity" evidence="1">
    <location>
        <begin position="404"/>
        <end position="417"/>
    </location>
</feature>